<name>A0A812XQI2_SYMPI</name>
<organism evidence="2 3">
    <name type="scientific">Symbiodinium pilosum</name>
    <name type="common">Dinoflagellate</name>
    <dbReference type="NCBI Taxonomy" id="2952"/>
    <lineage>
        <taxon>Eukaryota</taxon>
        <taxon>Sar</taxon>
        <taxon>Alveolata</taxon>
        <taxon>Dinophyceae</taxon>
        <taxon>Suessiales</taxon>
        <taxon>Symbiodiniaceae</taxon>
        <taxon>Symbiodinium</taxon>
    </lineage>
</organism>
<feature type="region of interest" description="Disordered" evidence="1">
    <location>
        <begin position="1"/>
        <end position="31"/>
    </location>
</feature>
<sequence>MRMMRPPRTLKTGSASLEPPEPQDPHPDASITSLFQRTGSSAESVNPGLDKYLKNLDAASIETFKLVEDLQIVIPELHPEHSPHVVFEQSAERERAESSCISIVALFKNRYDIFTHPQVPHARLDEGQWSEMQGLMSWIDPDVEQMQAVLVLLAIRALGKSKAVLQQMPAYMRRPEKAVLQLVGSEQNVVPSVRWLTEGGGRFLENALEIHQLFNLAQMLQGENLPANIAQLRKCIDEKSEEQFRFYILFLLGFMSGIAAGAGSRFMHSKNAASVISGIRLLKRLMECSPVAIYWGYLQERAHKLHMSFCSVEDLVLVRLSCLARVQDEKDYLQLRASWDALKARERAVLTEHFLADGIQEQAFMLEFLPNCVANAKANSTVGFAGLLGVLVDLLNNLRLSVDSMPDADQVIPVDLSEMADFIAVVQNRFVFLTCISRCRLQFVGQRVFLKMTGGNWGRTADADSDMTSLAYTLQ</sequence>
<dbReference type="EMBL" id="CAJNIZ010046438">
    <property type="protein sequence ID" value="CAE7748593.1"/>
    <property type="molecule type" value="Genomic_DNA"/>
</dbReference>
<reference evidence="2" key="1">
    <citation type="submission" date="2021-02" db="EMBL/GenBank/DDBJ databases">
        <authorList>
            <person name="Dougan E. K."/>
            <person name="Rhodes N."/>
            <person name="Thang M."/>
            <person name="Chan C."/>
        </authorList>
    </citation>
    <scope>NUCLEOTIDE SEQUENCE</scope>
</reference>
<keyword evidence="3" id="KW-1185">Reference proteome</keyword>
<evidence type="ECO:0000313" key="3">
    <source>
        <dbReference type="Proteomes" id="UP000649617"/>
    </source>
</evidence>
<dbReference type="OrthoDB" id="5295627at2759"/>
<protein>
    <submittedName>
        <fullName evidence="2">KCNH5 protein</fullName>
    </submittedName>
</protein>
<evidence type="ECO:0000313" key="2">
    <source>
        <dbReference type="EMBL" id="CAE7748593.1"/>
    </source>
</evidence>
<evidence type="ECO:0000256" key="1">
    <source>
        <dbReference type="SAM" id="MobiDB-lite"/>
    </source>
</evidence>
<dbReference type="Proteomes" id="UP000649617">
    <property type="component" value="Unassembled WGS sequence"/>
</dbReference>
<dbReference type="Pfam" id="PF20717">
    <property type="entry name" value="DUF6829"/>
    <property type="match status" value="1"/>
</dbReference>
<comment type="caution">
    <text evidence="2">The sequence shown here is derived from an EMBL/GenBank/DDBJ whole genome shotgun (WGS) entry which is preliminary data.</text>
</comment>
<accession>A0A812XQI2</accession>
<proteinExistence type="predicted"/>
<gene>
    <name evidence="2" type="primary">KCNH5</name>
    <name evidence="2" type="ORF">SPIL2461_LOCUS21644</name>
</gene>
<dbReference type="InterPro" id="IPR049232">
    <property type="entry name" value="DUF6829"/>
</dbReference>
<feature type="non-terminal residue" evidence="2">
    <location>
        <position position="475"/>
    </location>
</feature>
<dbReference type="AlphaFoldDB" id="A0A812XQI2"/>